<feature type="transmembrane region" description="Helical" evidence="6">
    <location>
        <begin position="121"/>
        <end position="138"/>
    </location>
</feature>
<proteinExistence type="predicted"/>
<evidence type="ECO:0000256" key="5">
    <source>
        <dbReference type="ARBA" id="ARBA00023136"/>
    </source>
</evidence>
<accession>A0ABY8F8H3</accession>
<feature type="domain" description="EamA" evidence="7">
    <location>
        <begin position="7"/>
        <end position="138"/>
    </location>
</feature>
<feature type="transmembrane region" description="Helical" evidence="6">
    <location>
        <begin position="153"/>
        <end position="173"/>
    </location>
</feature>
<name>A0ABY8F8H3_9HYPH</name>
<feature type="transmembrane region" description="Helical" evidence="6">
    <location>
        <begin position="243"/>
        <end position="263"/>
    </location>
</feature>
<evidence type="ECO:0000256" key="4">
    <source>
        <dbReference type="ARBA" id="ARBA00022989"/>
    </source>
</evidence>
<feature type="transmembrane region" description="Helical" evidence="6">
    <location>
        <begin position="71"/>
        <end position="88"/>
    </location>
</feature>
<protein>
    <submittedName>
        <fullName evidence="8">DMT family transporter</fullName>
    </submittedName>
</protein>
<sequence>MSRSYLFALFMGVVAAFLLGMNSVSVRFLTSDLHGLQIAVFRLWIGCTTIFALLMLSGYRFRLFPYDRYQCLAIAGFTLNYITFHIGLEKTSATNAMVLENTAPFFVLLFLVITRVESVRWSDGVATAMALAGVYLTVRQDLEVGATGLEGDIWEIGAGISWAMFIVGSAASVKKTRSSLDRMAVLLKILLPCGLVLTPSLFFYPLQVTTIDISVLLALGVFSTALCYYLWYEAMSEVSTVTASLLIVLSVVFAFVAAFFLLGETVTPDMLIGATLIVFAVVLPGLVDTFASKADAKEPD</sequence>
<keyword evidence="2" id="KW-1003">Cell membrane</keyword>
<dbReference type="InterPro" id="IPR037185">
    <property type="entry name" value="EmrE-like"/>
</dbReference>
<dbReference type="InterPro" id="IPR000620">
    <property type="entry name" value="EamA_dom"/>
</dbReference>
<keyword evidence="9" id="KW-1185">Reference proteome</keyword>
<reference evidence="8 9" key="1">
    <citation type="submission" date="2023-03" db="EMBL/GenBank/DDBJ databases">
        <title>Roseibium porphyridii sp. nov. and Roseibium rhodosorbium sp. nov. isolated from marine algae, Porphyridium cruentum and Rhodosorus marinus, respectively.</title>
        <authorList>
            <person name="Lee M.W."/>
            <person name="Choi B.J."/>
            <person name="Lee J.K."/>
            <person name="Choi D.G."/>
            <person name="Baek J.H."/>
            <person name="Bayburt H."/>
            <person name="Kim J.M."/>
            <person name="Han D.M."/>
            <person name="Kim K.H."/>
            <person name="Jeon C.O."/>
        </authorList>
    </citation>
    <scope>NUCLEOTIDE SEQUENCE [LARGE SCALE GENOMIC DNA]</scope>
    <source>
        <strain evidence="8 9">KMA01</strain>
    </source>
</reference>
<organism evidence="8 9">
    <name type="scientific">Roseibium porphyridii</name>
    <dbReference type="NCBI Taxonomy" id="2866279"/>
    <lineage>
        <taxon>Bacteria</taxon>
        <taxon>Pseudomonadati</taxon>
        <taxon>Pseudomonadota</taxon>
        <taxon>Alphaproteobacteria</taxon>
        <taxon>Hyphomicrobiales</taxon>
        <taxon>Stappiaceae</taxon>
        <taxon>Roseibium</taxon>
    </lineage>
</organism>
<keyword evidence="5 6" id="KW-0472">Membrane</keyword>
<dbReference type="EMBL" id="CP120863">
    <property type="protein sequence ID" value="WFE91694.1"/>
    <property type="molecule type" value="Genomic_DNA"/>
</dbReference>
<gene>
    <name evidence="8" type="ORF">K1718_10135</name>
</gene>
<keyword evidence="4 6" id="KW-1133">Transmembrane helix</keyword>
<evidence type="ECO:0000256" key="1">
    <source>
        <dbReference type="ARBA" id="ARBA00004651"/>
    </source>
</evidence>
<dbReference type="PANTHER" id="PTHR42920">
    <property type="entry name" value="OS03G0707200 PROTEIN-RELATED"/>
    <property type="match status" value="1"/>
</dbReference>
<dbReference type="PANTHER" id="PTHR42920:SF5">
    <property type="entry name" value="EAMA DOMAIN-CONTAINING PROTEIN"/>
    <property type="match status" value="1"/>
</dbReference>
<evidence type="ECO:0000259" key="7">
    <source>
        <dbReference type="Pfam" id="PF00892"/>
    </source>
</evidence>
<evidence type="ECO:0000256" key="6">
    <source>
        <dbReference type="SAM" id="Phobius"/>
    </source>
</evidence>
<comment type="subcellular location">
    <subcellularLocation>
        <location evidence="1">Cell membrane</location>
        <topology evidence="1">Multi-pass membrane protein</topology>
    </subcellularLocation>
</comment>
<feature type="transmembrane region" description="Helical" evidence="6">
    <location>
        <begin position="269"/>
        <end position="287"/>
    </location>
</feature>
<evidence type="ECO:0000256" key="3">
    <source>
        <dbReference type="ARBA" id="ARBA00022692"/>
    </source>
</evidence>
<evidence type="ECO:0000313" key="8">
    <source>
        <dbReference type="EMBL" id="WFE91694.1"/>
    </source>
</evidence>
<feature type="transmembrane region" description="Helical" evidence="6">
    <location>
        <begin position="94"/>
        <end position="114"/>
    </location>
</feature>
<evidence type="ECO:0000313" key="9">
    <source>
        <dbReference type="Proteomes" id="UP001209803"/>
    </source>
</evidence>
<dbReference type="RefSeq" id="WP_152500813.1">
    <property type="nucleotide sequence ID" value="NZ_CP120863.1"/>
</dbReference>
<keyword evidence="3 6" id="KW-0812">Transmembrane</keyword>
<dbReference type="SUPFAM" id="SSF103481">
    <property type="entry name" value="Multidrug resistance efflux transporter EmrE"/>
    <property type="match status" value="2"/>
</dbReference>
<feature type="transmembrane region" description="Helical" evidence="6">
    <location>
        <begin position="185"/>
        <end position="204"/>
    </location>
</feature>
<feature type="transmembrane region" description="Helical" evidence="6">
    <location>
        <begin position="210"/>
        <end position="231"/>
    </location>
</feature>
<dbReference type="Proteomes" id="UP001209803">
    <property type="component" value="Chromosome"/>
</dbReference>
<feature type="transmembrane region" description="Helical" evidence="6">
    <location>
        <begin position="38"/>
        <end position="59"/>
    </location>
</feature>
<dbReference type="InterPro" id="IPR051258">
    <property type="entry name" value="Diverse_Substrate_Transporter"/>
</dbReference>
<dbReference type="Pfam" id="PF00892">
    <property type="entry name" value="EamA"/>
    <property type="match status" value="2"/>
</dbReference>
<feature type="domain" description="EamA" evidence="7">
    <location>
        <begin position="151"/>
        <end position="283"/>
    </location>
</feature>
<evidence type="ECO:0000256" key="2">
    <source>
        <dbReference type="ARBA" id="ARBA00022475"/>
    </source>
</evidence>